<feature type="transmembrane region" description="Helical" evidence="7">
    <location>
        <begin position="257"/>
        <end position="276"/>
    </location>
</feature>
<dbReference type="InterPro" id="IPR000515">
    <property type="entry name" value="MetI-like"/>
</dbReference>
<proteinExistence type="inferred from homology"/>
<feature type="transmembrane region" description="Helical" evidence="7">
    <location>
        <begin position="82"/>
        <end position="101"/>
    </location>
</feature>
<evidence type="ECO:0000256" key="1">
    <source>
        <dbReference type="ARBA" id="ARBA00004651"/>
    </source>
</evidence>
<sequence>MSHPRPLPRQRKSLVLTLMMSLLLVYTLLPILWLLINSTKSQDSLLSSFGLWFSGDFSLWDNISDTFAYADGQFGRWLLNTLLYVVVGAGGGTILATLAGYGLARFDFPGRRLFLPVLLGAIAIPATALAVPTFLMFSNMGLTNTPWAVIIPSLINPLGLYLVWFFTEDAVPGQMLEAARIDGAGEFRIFRSIALRLLMPALVPVLLFSFVTSWNNYFLPLIMLNDADWLPLTVGLNNWSAQNQQAVTATGEAIDNLIITGSLISIIPTIVLFLSLQRFWETGLVSGGVKE</sequence>
<gene>
    <name evidence="9" type="ORF">RM844_14625</name>
</gene>
<dbReference type="InterPro" id="IPR035906">
    <property type="entry name" value="MetI-like_sf"/>
</dbReference>
<evidence type="ECO:0000256" key="4">
    <source>
        <dbReference type="ARBA" id="ARBA00022692"/>
    </source>
</evidence>
<keyword evidence="6 7" id="KW-0472">Membrane</keyword>
<evidence type="ECO:0000256" key="5">
    <source>
        <dbReference type="ARBA" id="ARBA00022989"/>
    </source>
</evidence>
<evidence type="ECO:0000313" key="10">
    <source>
        <dbReference type="Proteomes" id="UP001183410"/>
    </source>
</evidence>
<evidence type="ECO:0000259" key="8">
    <source>
        <dbReference type="PROSITE" id="PS50928"/>
    </source>
</evidence>
<name>A0ABU2JRD2_9ACTN</name>
<dbReference type="Gene3D" id="1.10.3720.10">
    <property type="entry name" value="MetI-like"/>
    <property type="match status" value="1"/>
</dbReference>
<dbReference type="Pfam" id="PF00528">
    <property type="entry name" value="BPD_transp_1"/>
    <property type="match status" value="1"/>
</dbReference>
<keyword evidence="3" id="KW-1003">Cell membrane</keyword>
<dbReference type="PANTHER" id="PTHR43744:SF12">
    <property type="entry name" value="ABC TRANSPORTER PERMEASE PROTEIN MG189-RELATED"/>
    <property type="match status" value="1"/>
</dbReference>
<organism evidence="9 10">
    <name type="scientific">Streptomyces chisholmiae</name>
    <dbReference type="NCBI Taxonomy" id="3075540"/>
    <lineage>
        <taxon>Bacteria</taxon>
        <taxon>Bacillati</taxon>
        <taxon>Actinomycetota</taxon>
        <taxon>Actinomycetes</taxon>
        <taxon>Kitasatosporales</taxon>
        <taxon>Streptomycetaceae</taxon>
        <taxon>Streptomyces</taxon>
    </lineage>
</organism>
<comment type="similarity">
    <text evidence="7">Belongs to the binding-protein-dependent transport system permease family.</text>
</comment>
<feature type="transmembrane region" description="Helical" evidence="7">
    <location>
        <begin position="113"/>
        <end position="135"/>
    </location>
</feature>
<accession>A0ABU2JRD2</accession>
<reference evidence="10" key="1">
    <citation type="submission" date="2023-07" db="EMBL/GenBank/DDBJ databases">
        <title>30 novel species of actinomycetes from the DSMZ collection.</title>
        <authorList>
            <person name="Nouioui I."/>
        </authorList>
    </citation>
    <scope>NUCLEOTIDE SEQUENCE [LARGE SCALE GENOMIC DNA]</scope>
    <source>
        <strain evidence="10">DSM 44915</strain>
    </source>
</reference>
<evidence type="ECO:0000256" key="3">
    <source>
        <dbReference type="ARBA" id="ARBA00022475"/>
    </source>
</evidence>
<protein>
    <submittedName>
        <fullName evidence="9">Carbohydrate ABC transporter permease</fullName>
    </submittedName>
</protein>
<dbReference type="RefSeq" id="WP_311667584.1">
    <property type="nucleotide sequence ID" value="NZ_JAVREO010000007.1"/>
</dbReference>
<feature type="transmembrane region" description="Helical" evidence="7">
    <location>
        <begin position="14"/>
        <end position="36"/>
    </location>
</feature>
<dbReference type="EMBL" id="JAVREO010000007">
    <property type="protein sequence ID" value="MDT0267522.1"/>
    <property type="molecule type" value="Genomic_DNA"/>
</dbReference>
<dbReference type="PANTHER" id="PTHR43744">
    <property type="entry name" value="ABC TRANSPORTER PERMEASE PROTEIN MG189-RELATED-RELATED"/>
    <property type="match status" value="1"/>
</dbReference>
<dbReference type="CDD" id="cd06261">
    <property type="entry name" value="TM_PBP2"/>
    <property type="match status" value="1"/>
</dbReference>
<evidence type="ECO:0000256" key="6">
    <source>
        <dbReference type="ARBA" id="ARBA00023136"/>
    </source>
</evidence>
<keyword evidence="2 7" id="KW-0813">Transport</keyword>
<feature type="transmembrane region" description="Helical" evidence="7">
    <location>
        <begin position="147"/>
        <end position="166"/>
    </location>
</feature>
<keyword evidence="10" id="KW-1185">Reference proteome</keyword>
<comment type="subcellular location">
    <subcellularLocation>
        <location evidence="1 7">Cell membrane</location>
        <topology evidence="1 7">Multi-pass membrane protein</topology>
    </subcellularLocation>
</comment>
<feature type="transmembrane region" description="Helical" evidence="7">
    <location>
        <begin position="193"/>
        <end position="214"/>
    </location>
</feature>
<feature type="domain" description="ABC transmembrane type-1" evidence="8">
    <location>
        <begin position="78"/>
        <end position="276"/>
    </location>
</feature>
<dbReference type="SUPFAM" id="SSF161098">
    <property type="entry name" value="MetI-like"/>
    <property type="match status" value="1"/>
</dbReference>
<keyword evidence="5 7" id="KW-1133">Transmembrane helix</keyword>
<evidence type="ECO:0000256" key="7">
    <source>
        <dbReference type="RuleBase" id="RU363032"/>
    </source>
</evidence>
<evidence type="ECO:0000256" key="2">
    <source>
        <dbReference type="ARBA" id="ARBA00022448"/>
    </source>
</evidence>
<evidence type="ECO:0000313" key="9">
    <source>
        <dbReference type="EMBL" id="MDT0267522.1"/>
    </source>
</evidence>
<dbReference type="PROSITE" id="PS50928">
    <property type="entry name" value="ABC_TM1"/>
    <property type="match status" value="1"/>
</dbReference>
<keyword evidence="4 7" id="KW-0812">Transmembrane</keyword>
<dbReference type="Proteomes" id="UP001183410">
    <property type="component" value="Unassembled WGS sequence"/>
</dbReference>
<comment type="caution">
    <text evidence="9">The sequence shown here is derived from an EMBL/GenBank/DDBJ whole genome shotgun (WGS) entry which is preliminary data.</text>
</comment>